<dbReference type="Proteomes" id="UP000070248">
    <property type="component" value="Unassembled WGS sequence"/>
</dbReference>
<feature type="region of interest" description="Disordered" evidence="1">
    <location>
        <begin position="68"/>
        <end position="89"/>
    </location>
</feature>
<sequence length="89" mass="10351">MDLIQRELEHMRDTGKISTNIGAKNIGRGIDLHNQTIEDKKERKYSNEITARNKYFWKLFLWNLKNPGEDYKSQGQIVVSPKSKEGGEN</sequence>
<accession>A0A133VQX1</accession>
<reference evidence="2 3" key="1">
    <citation type="journal article" date="2016" name="Sci. Rep.">
        <title>Metabolic traits of an uncultured archaeal lineage -MSBL1- from brine pools of the Red Sea.</title>
        <authorList>
            <person name="Mwirichia R."/>
            <person name="Alam I."/>
            <person name="Rashid M."/>
            <person name="Vinu M."/>
            <person name="Ba-Alawi W."/>
            <person name="Anthony Kamau A."/>
            <person name="Kamanda Ngugi D."/>
            <person name="Goker M."/>
            <person name="Klenk H.P."/>
            <person name="Bajic V."/>
            <person name="Stingl U."/>
        </authorList>
    </citation>
    <scope>NUCLEOTIDE SEQUENCE [LARGE SCALE GENOMIC DNA]</scope>
    <source>
        <strain evidence="2">SCGC-AAA385M02</strain>
    </source>
</reference>
<gene>
    <name evidence="2" type="ORF">AKJ59_00395</name>
</gene>
<proteinExistence type="predicted"/>
<protein>
    <submittedName>
        <fullName evidence="2">Uncharacterized protein</fullName>
    </submittedName>
</protein>
<keyword evidence="3" id="KW-1185">Reference proteome</keyword>
<evidence type="ECO:0000313" key="2">
    <source>
        <dbReference type="EMBL" id="KXB08823.1"/>
    </source>
</evidence>
<dbReference type="EMBL" id="LHYL01000004">
    <property type="protein sequence ID" value="KXB08823.1"/>
    <property type="molecule type" value="Genomic_DNA"/>
</dbReference>
<comment type="caution">
    <text evidence="2">The sequence shown here is derived from an EMBL/GenBank/DDBJ whole genome shotgun (WGS) entry which is preliminary data.</text>
</comment>
<evidence type="ECO:0000256" key="1">
    <source>
        <dbReference type="SAM" id="MobiDB-lite"/>
    </source>
</evidence>
<name>A0A133VQX1_9EURY</name>
<dbReference type="AlphaFoldDB" id="A0A133VQX1"/>
<organism evidence="2 3">
    <name type="scientific">candidate division MSBL1 archaeon SCGC-AAA385M02</name>
    <dbReference type="NCBI Taxonomy" id="1698287"/>
    <lineage>
        <taxon>Archaea</taxon>
        <taxon>Methanobacteriati</taxon>
        <taxon>Methanobacteriota</taxon>
        <taxon>candidate division MSBL1</taxon>
    </lineage>
</organism>
<evidence type="ECO:0000313" key="3">
    <source>
        <dbReference type="Proteomes" id="UP000070248"/>
    </source>
</evidence>